<keyword evidence="1" id="KW-1133">Transmembrane helix</keyword>
<name>A0A0D9QPF9_PLAFR</name>
<dbReference type="VEuPathDB" id="PlasmoDB:AK88_01443"/>
<sequence>MNCIRTIFCKGRQAVKGKSTPFLISSNFNLVERRNINMGMKRLNKDGPGEEINYTANQPKAVRVPIMRFFYGVIILMAVVPICQTLYETNKYYEENKHLYEKGQS</sequence>
<gene>
    <name evidence="2" type="ORF">AK88_01443</name>
</gene>
<dbReference type="RefSeq" id="XP_012334501.1">
    <property type="nucleotide sequence ID" value="XM_012479078.1"/>
</dbReference>
<organism evidence="2 3">
    <name type="scientific">Plasmodium fragile</name>
    <dbReference type="NCBI Taxonomy" id="5857"/>
    <lineage>
        <taxon>Eukaryota</taxon>
        <taxon>Sar</taxon>
        <taxon>Alveolata</taxon>
        <taxon>Apicomplexa</taxon>
        <taxon>Aconoidasida</taxon>
        <taxon>Haemosporida</taxon>
        <taxon>Plasmodiidae</taxon>
        <taxon>Plasmodium</taxon>
        <taxon>Plasmodium (Plasmodium)</taxon>
    </lineage>
</organism>
<dbReference type="GeneID" id="24266757"/>
<keyword evidence="3" id="KW-1185">Reference proteome</keyword>
<dbReference type="AlphaFoldDB" id="A0A0D9QPF9"/>
<dbReference type="OrthoDB" id="373923at2759"/>
<keyword evidence="1" id="KW-0472">Membrane</keyword>
<accession>A0A0D9QPF9</accession>
<dbReference type="OMA" id="FCKGRQA"/>
<evidence type="ECO:0000256" key="1">
    <source>
        <dbReference type="SAM" id="Phobius"/>
    </source>
</evidence>
<keyword evidence="1" id="KW-0812">Transmembrane</keyword>
<proteinExistence type="predicted"/>
<reference evidence="2 3" key="1">
    <citation type="submission" date="2014-03" db="EMBL/GenBank/DDBJ databases">
        <title>The Genome Sequence of Plasmodium fragile nilgiri.</title>
        <authorList>
            <consortium name="The Broad Institute Genomics Platform"/>
            <consortium name="The Broad Institute Genome Sequencing Center for Infectious Disease"/>
            <person name="Neafsey D."/>
            <person name="Duraisingh M."/>
            <person name="Young S.K."/>
            <person name="Zeng Q."/>
            <person name="Gargeya S."/>
            <person name="Abouelleil A."/>
            <person name="Alvarado L."/>
            <person name="Chapman S.B."/>
            <person name="Gainer-Dewar J."/>
            <person name="Goldberg J."/>
            <person name="Griggs A."/>
            <person name="Gujja S."/>
            <person name="Hansen M."/>
            <person name="Howarth C."/>
            <person name="Imamovic A."/>
            <person name="Larimer J."/>
            <person name="Pearson M."/>
            <person name="Poon T.W."/>
            <person name="Priest M."/>
            <person name="Roberts A."/>
            <person name="Saif S."/>
            <person name="Shea T."/>
            <person name="Sykes S."/>
            <person name="Wortman J."/>
            <person name="Nusbaum C."/>
            <person name="Birren B."/>
        </authorList>
    </citation>
    <scope>NUCLEOTIDE SEQUENCE [LARGE SCALE GENOMIC DNA]</scope>
    <source>
        <strain evidence="3">nilgiri</strain>
    </source>
</reference>
<dbReference type="EMBL" id="KQ001656">
    <property type="protein sequence ID" value="KJP88949.1"/>
    <property type="molecule type" value="Genomic_DNA"/>
</dbReference>
<feature type="transmembrane region" description="Helical" evidence="1">
    <location>
        <begin position="69"/>
        <end position="87"/>
    </location>
</feature>
<protein>
    <submittedName>
        <fullName evidence="2">Uncharacterized protein</fullName>
    </submittedName>
</protein>
<evidence type="ECO:0000313" key="2">
    <source>
        <dbReference type="EMBL" id="KJP88949.1"/>
    </source>
</evidence>
<evidence type="ECO:0000313" key="3">
    <source>
        <dbReference type="Proteomes" id="UP000054561"/>
    </source>
</evidence>
<dbReference type="Proteomes" id="UP000054561">
    <property type="component" value="Unassembled WGS sequence"/>
</dbReference>